<accession>A0A3N4M0Z6</accession>
<sequence>MSGTLLRWILPAARPANLSACRTADSTSSKVMMKRLILILPQCNARSILGLGTIHSQTTYANSRVMCAFCNCPGIWHCGWKEKGFSTWSLYSTLDLFLHSYSRKEFLFFFHISSFDSSNSKIRIIERGIVGLRPNFGGTYCLALRRSLFSSTGSPTG</sequence>
<evidence type="ECO:0000313" key="2">
    <source>
        <dbReference type="Proteomes" id="UP000267821"/>
    </source>
</evidence>
<protein>
    <submittedName>
        <fullName evidence="1">Uncharacterized protein</fullName>
    </submittedName>
</protein>
<dbReference type="AlphaFoldDB" id="A0A3N4M0Z6"/>
<name>A0A3N4M0Z6_9PEZI</name>
<proteinExistence type="predicted"/>
<gene>
    <name evidence="1" type="ORF">L211DRAFT_242789</name>
</gene>
<organism evidence="1 2">
    <name type="scientific">Terfezia boudieri ATCC MYA-4762</name>
    <dbReference type="NCBI Taxonomy" id="1051890"/>
    <lineage>
        <taxon>Eukaryota</taxon>
        <taxon>Fungi</taxon>
        <taxon>Dikarya</taxon>
        <taxon>Ascomycota</taxon>
        <taxon>Pezizomycotina</taxon>
        <taxon>Pezizomycetes</taxon>
        <taxon>Pezizales</taxon>
        <taxon>Pezizaceae</taxon>
        <taxon>Terfezia</taxon>
    </lineage>
</organism>
<evidence type="ECO:0000313" key="1">
    <source>
        <dbReference type="EMBL" id="RPB28846.1"/>
    </source>
</evidence>
<keyword evidence="2" id="KW-1185">Reference proteome</keyword>
<reference evidence="1 2" key="1">
    <citation type="journal article" date="2018" name="Nat. Ecol. Evol.">
        <title>Pezizomycetes genomes reveal the molecular basis of ectomycorrhizal truffle lifestyle.</title>
        <authorList>
            <person name="Murat C."/>
            <person name="Payen T."/>
            <person name="Noel B."/>
            <person name="Kuo A."/>
            <person name="Morin E."/>
            <person name="Chen J."/>
            <person name="Kohler A."/>
            <person name="Krizsan K."/>
            <person name="Balestrini R."/>
            <person name="Da Silva C."/>
            <person name="Montanini B."/>
            <person name="Hainaut M."/>
            <person name="Levati E."/>
            <person name="Barry K.W."/>
            <person name="Belfiori B."/>
            <person name="Cichocki N."/>
            <person name="Clum A."/>
            <person name="Dockter R.B."/>
            <person name="Fauchery L."/>
            <person name="Guy J."/>
            <person name="Iotti M."/>
            <person name="Le Tacon F."/>
            <person name="Lindquist E.A."/>
            <person name="Lipzen A."/>
            <person name="Malagnac F."/>
            <person name="Mello A."/>
            <person name="Molinier V."/>
            <person name="Miyauchi S."/>
            <person name="Poulain J."/>
            <person name="Riccioni C."/>
            <person name="Rubini A."/>
            <person name="Sitrit Y."/>
            <person name="Splivallo R."/>
            <person name="Traeger S."/>
            <person name="Wang M."/>
            <person name="Zifcakova L."/>
            <person name="Wipf D."/>
            <person name="Zambonelli A."/>
            <person name="Paolocci F."/>
            <person name="Nowrousian M."/>
            <person name="Ottonello S."/>
            <person name="Baldrian P."/>
            <person name="Spatafora J.W."/>
            <person name="Henrissat B."/>
            <person name="Nagy L.G."/>
            <person name="Aury J.M."/>
            <person name="Wincker P."/>
            <person name="Grigoriev I.V."/>
            <person name="Bonfante P."/>
            <person name="Martin F.M."/>
        </authorList>
    </citation>
    <scope>NUCLEOTIDE SEQUENCE [LARGE SCALE GENOMIC DNA]</scope>
    <source>
        <strain evidence="1 2">ATCC MYA-4762</strain>
    </source>
</reference>
<dbReference type="EMBL" id="ML121528">
    <property type="protein sequence ID" value="RPB28846.1"/>
    <property type="molecule type" value="Genomic_DNA"/>
</dbReference>
<dbReference type="InParanoid" id="A0A3N4M0Z6"/>
<dbReference type="Proteomes" id="UP000267821">
    <property type="component" value="Unassembled WGS sequence"/>
</dbReference>